<dbReference type="EMBL" id="QGNW01001074">
    <property type="protein sequence ID" value="RVW56594.1"/>
    <property type="molecule type" value="Genomic_DNA"/>
</dbReference>
<evidence type="ECO:0000259" key="7">
    <source>
        <dbReference type="Pfam" id="PF13839"/>
    </source>
</evidence>
<feature type="domain" description="Trichome birefringence-like C-terminal" evidence="7">
    <location>
        <begin position="111"/>
        <end position="289"/>
    </location>
</feature>
<feature type="domain" description="Trichome birefringence-like N-terminal" evidence="8">
    <location>
        <begin position="58"/>
        <end position="110"/>
    </location>
</feature>
<dbReference type="Pfam" id="PF13839">
    <property type="entry name" value="PC-Esterase"/>
    <property type="match status" value="2"/>
</dbReference>
<dbReference type="InterPro" id="IPR026057">
    <property type="entry name" value="TBL_C"/>
</dbReference>
<protein>
    <submittedName>
        <fullName evidence="9">Protein PMR5</fullName>
    </submittedName>
</protein>
<organism evidence="9 10">
    <name type="scientific">Vitis vinifera</name>
    <name type="common">Grape</name>
    <dbReference type="NCBI Taxonomy" id="29760"/>
    <lineage>
        <taxon>Eukaryota</taxon>
        <taxon>Viridiplantae</taxon>
        <taxon>Streptophyta</taxon>
        <taxon>Embryophyta</taxon>
        <taxon>Tracheophyta</taxon>
        <taxon>Spermatophyta</taxon>
        <taxon>Magnoliopsida</taxon>
        <taxon>eudicotyledons</taxon>
        <taxon>Gunneridae</taxon>
        <taxon>Pentapetalae</taxon>
        <taxon>rosids</taxon>
        <taxon>Vitales</taxon>
        <taxon>Vitaceae</taxon>
        <taxon>Viteae</taxon>
        <taxon>Vitis</taxon>
    </lineage>
</organism>
<dbReference type="GO" id="GO:0016020">
    <property type="term" value="C:membrane"/>
    <property type="evidence" value="ECO:0007669"/>
    <property type="project" value="UniProtKB-SubCell"/>
</dbReference>
<comment type="subcellular location">
    <subcellularLocation>
        <location evidence="1">Membrane</location>
        <topology evidence="1">Single-pass membrane protein</topology>
    </subcellularLocation>
</comment>
<proteinExistence type="inferred from homology"/>
<dbReference type="Pfam" id="PF14416">
    <property type="entry name" value="PMR5N"/>
    <property type="match status" value="1"/>
</dbReference>
<evidence type="ECO:0000256" key="3">
    <source>
        <dbReference type="ARBA" id="ARBA00022692"/>
    </source>
</evidence>
<dbReference type="AlphaFoldDB" id="A0A438F9I7"/>
<keyword evidence="3" id="KW-0812">Transmembrane</keyword>
<accession>A0A438F9I7</accession>
<keyword evidence="4" id="KW-0735">Signal-anchor</keyword>
<reference evidence="9 10" key="1">
    <citation type="journal article" date="2018" name="PLoS Genet.">
        <title>Population sequencing reveals clonal diversity and ancestral inbreeding in the grapevine cultivar Chardonnay.</title>
        <authorList>
            <person name="Roach M.J."/>
            <person name="Johnson D.L."/>
            <person name="Bohlmann J."/>
            <person name="van Vuuren H.J."/>
            <person name="Jones S.J."/>
            <person name="Pretorius I.S."/>
            <person name="Schmidt S.A."/>
            <person name="Borneman A.R."/>
        </authorList>
    </citation>
    <scope>NUCLEOTIDE SEQUENCE [LARGE SCALE GENOMIC DNA]</scope>
    <source>
        <strain evidence="10">cv. Chardonnay</strain>
        <tissue evidence="9">Leaf</tissue>
    </source>
</reference>
<evidence type="ECO:0000256" key="6">
    <source>
        <dbReference type="ARBA" id="ARBA00023136"/>
    </source>
</evidence>
<gene>
    <name evidence="9" type="primary">PMR5_0</name>
    <name evidence="9" type="ORF">CK203_086752</name>
</gene>
<dbReference type="Proteomes" id="UP000288805">
    <property type="component" value="Unassembled WGS sequence"/>
</dbReference>
<keyword evidence="5" id="KW-1133">Transmembrane helix</keyword>
<dbReference type="PANTHER" id="PTHR32285:SF14">
    <property type="entry name" value="PROTEIN PMR5"/>
    <property type="match status" value="1"/>
</dbReference>
<sequence length="363" mass="41393">MDFPSAPSSFYAFGSCFTFLVLVLVQPHIASSALLLGLKNHNNHHHNRRPFLQANQSTCALFMGTWVRDDAYPLYQFSDCPFIDAEFNCQMYGRPDTDYLKYRWKPTNCELPRFNGLEFLLRMKGKTVMFVGDSLGRNQWESLVCMISTAVPRSPTQIIRGDPLSTLKFLEYGVAVSFYRAPYLVDIEAVQGKRVLRLGDISGNGNAWTGVDVLSFNTGHWWSHKGSLQGWDYIEMDGTLYQDMDRLVAFEKGLRTWARWVDTNVDRTRTRVFFQSTSPTHYKSIPRSNEGGGGSNEPNEWPCILLDITLLSEMRKDGHPSIYSGDLSPAQRANPDRSADCSHWCLPGLPDTWNQLFYTALFF</sequence>
<evidence type="ECO:0000256" key="1">
    <source>
        <dbReference type="ARBA" id="ARBA00004167"/>
    </source>
</evidence>
<dbReference type="PANTHER" id="PTHR32285">
    <property type="entry name" value="PROTEIN TRICHOME BIREFRINGENCE-LIKE 9-RELATED"/>
    <property type="match status" value="1"/>
</dbReference>
<evidence type="ECO:0000256" key="4">
    <source>
        <dbReference type="ARBA" id="ARBA00022968"/>
    </source>
</evidence>
<evidence type="ECO:0000313" key="9">
    <source>
        <dbReference type="EMBL" id="RVW56594.1"/>
    </source>
</evidence>
<comment type="similarity">
    <text evidence="2">Belongs to the PC-esterase family. TBL subfamily.</text>
</comment>
<dbReference type="GO" id="GO:0016413">
    <property type="term" value="F:O-acetyltransferase activity"/>
    <property type="evidence" value="ECO:0007669"/>
    <property type="project" value="InterPro"/>
</dbReference>
<evidence type="ECO:0000256" key="2">
    <source>
        <dbReference type="ARBA" id="ARBA00007727"/>
    </source>
</evidence>
<name>A0A438F9I7_VITVI</name>
<evidence type="ECO:0000259" key="8">
    <source>
        <dbReference type="Pfam" id="PF14416"/>
    </source>
</evidence>
<comment type="caution">
    <text evidence="9">The sequence shown here is derived from an EMBL/GenBank/DDBJ whole genome shotgun (WGS) entry which is preliminary data.</text>
</comment>
<evidence type="ECO:0000313" key="10">
    <source>
        <dbReference type="Proteomes" id="UP000288805"/>
    </source>
</evidence>
<feature type="domain" description="Trichome birefringence-like C-terminal" evidence="7">
    <location>
        <begin position="302"/>
        <end position="359"/>
    </location>
</feature>
<dbReference type="InterPro" id="IPR029962">
    <property type="entry name" value="TBL"/>
</dbReference>
<evidence type="ECO:0000256" key="5">
    <source>
        <dbReference type="ARBA" id="ARBA00022989"/>
    </source>
</evidence>
<keyword evidence="6" id="KW-0472">Membrane</keyword>
<dbReference type="InterPro" id="IPR025846">
    <property type="entry name" value="TBL_N"/>
</dbReference>